<dbReference type="AlphaFoldDB" id="A0A1N6EZU4"/>
<accession>A0A1N6EZU4</accession>
<dbReference type="EMBL" id="FSRL01000001">
    <property type="protein sequence ID" value="SIN88503.1"/>
    <property type="molecule type" value="Genomic_DNA"/>
</dbReference>
<evidence type="ECO:0000313" key="1">
    <source>
        <dbReference type="EMBL" id="SIN88503.1"/>
    </source>
</evidence>
<protein>
    <submittedName>
        <fullName evidence="1">Uncharacterized protein</fullName>
    </submittedName>
</protein>
<evidence type="ECO:0000313" key="2">
    <source>
        <dbReference type="Proteomes" id="UP000184932"/>
    </source>
</evidence>
<dbReference type="Proteomes" id="UP000184932">
    <property type="component" value="Unassembled WGS sequence"/>
</dbReference>
<sequence>MVDWVVTGNSNGMDRMLGYQRVLREMRQFVANNAAGTMTINIHRSPGNAPPTTSLTMSANNFTVTHINGHAINYNYGALLPFLASDLDAFPAGAVQVSLPVKAKLLYMLPEAARSVPIEEDFTRVIQAMGTAMVDLNRWFVPVHVYDKTCTAVGLDSASPARPLTAADYRQYANGLGNVKDKHDLLQMFPA</sequence>
<organism evidence="1 2">
    <name type="scientific">Vannielia litorea</name>
    <dbReference type="NCBI Taxonomy" id="1217970"/>
    <lineage>
        <taxon>Bacteria</taxon>
        <taxon>Pseudomonadati</taxon>
        <taxon>Pseudomonadota</taxon>
        <taxon>Alphaproteobacteria</taxon>
        <taxon>Rhodobacterales</taxon>
        <taxon>Paracoccaceae</taxon>
        <taxon>Vannielia</taxon>
    </lineage>
</organism>
<dbReference type="STRING" id="1217970.SAMN05444002_1242"/>
<gene>
    <name evidence="1" type="ORF">SAMN05444002_1242</name>
</gene>
<proteinExistence type="predicted"/>
<dbReference type="OrthoDB" id="9182640at2"/>
<name>A0A1N6EZU4_9RHOB</name>
<reference evidence="2" key="1">
    <citation type="submission" date="2016-11" db="EMBL/GenBank/DDBJ databases">
        <authorList>
            <person name="Varghese N."/>
            <person name="Submissions S."/>
        </authorList>
    </citation>
    <scope>NUCLEOTIDE SEQUENCE [LARGE SCALE GENOMIC DNA]</scope>
    <source>
        <strain evidence="2">DSM 29440</strain>
    </source>
</reference>
<keyword evidence="2" id="KW-1185">Reference proteome</keyword>